<dbReference type="Proteomes" id="UP001065613">
    <property type="component" value="Chromosome"/>
</dbReference>
<evidence type="ECO:0000256" key="1">
    <source>
        <dbReference type="SAM" id="MobiDB-lite"/>
    </source>
</evidence>
<evidence type="ECO:0000313" key="2">
    <source>
        <dbReference type="EMBL" id="UXE63538.1"/>
    </source>
</evidence>
<organism evidence="2">
    <name type="scientific">Woronichinia naegeliana WA131</name>
    <dbReference type="NCBI Taxonomy" id="2824559"/>
    <lineage>
        <taxon>Bacteria</taxon>
        <taxon>Bacillati</taxon>
        <taxon>Cyanobacteriota</taxon>
        <taxon>Cyanophyceae</taxon>
        <taxon>Synechococcales</taxon>
        <taxon>Coelosphaeriaceae</taxon>
        <taxon>Woronichinia</taxon>
    </lineage>
</organism>
<gene>
    <name evidence="2" type="ORF">KA717_13535</name>
</gene>
<feature type="region of interest" description="Disordered" evidence="1">
    <location>
        <begin position="1"/>
        <end position="21"/>
    </location>
</feature>
<protein>
    <submittedName>
        <fullName evidence="2">Uncharacterized protein</fullName>
    </submittedName>
</protein>
<accession>A0A977PYP3</accession>
<sequence length="60" mass="6966">MTQLNQSLISHAVTTEQKQSQLHISEEQGWEIWRSLKTLARPSGKTDIAEDHDRYLYAKP</sequence>
<dbReference type="AlphaFoldDB" id="A0A977PYP3"/>
<reference evidence="2" key="1">
    <citation type="submission" date="2021-04" db="EMBL/GenBank/DDBJ databases">
        <title>Genome sequence of Woronichinia naegeliana from Washington state freshwater lake bloom.</title>
        <authorList>
            <person name="Dreher T.W."/>
        </authorList>
    </citation>
    <scope>NUCLEOTIDE SEQUENCE</scope>
    <source>
        <strain evidence="2">WA131</strain>
    </source>
</reference>
<name>A0A977PYP3_9CYAN</name>
<dbReference type="EMBL" id="CP073041">
    <property type="protein sequence ID" value="UXE63538.1"/>
    <property type="molecule type" value="Genomic_DNA"/>
</dbReference>
<proteinExistence type="predicted"/>
<dbReference type="KEGG" id="wna:KA717_13535"/>